<feature type="domain" description="Protein kinase" evidence="1">
    <location>
        <begin position="1"/>
        <end position="259"/>
    </location>
</feature>
<gene>
    <name evidence="2" type="ORF">EIN_431990</name>
</gene>
<dbReference type="OrthoDB" id="26722at2759"/>
<dbReference type="PANTHER" id="PTHR45756">
    <property type="entry name" value="PALMITOYLTRANSFERASE"/>
    <property type="match status" value="1"/>
</dbReference>
<feature type="non-terminal residue" evidence="2">
    <location>
        <position position="1"/>
    </location>
</feature>
<dbReference type="PANTHER" id="PTHR45756:SF1">
    <property type="entry name" value="PROTEIN KINASE DOMAIN CONTAINING PROTEIN"/>
    <property type="match status" value="1"/>
</dbReference>
<dbReference type="Pfam" id="PF00069">
    <property type="entry name" value="Pkinase"/>
    <property type="match status" value="1"/>
</dbReference>
<dbReference type="EMBL" id="KB206267">
    <property type="protein sequence ID" value="ELP93697.1"/>
    <property type="molecule type" value="Genomic_DNA"/>
</dbReference>
<organism evidence="2 3">
    <name type="scientific">Entamoeba invadens IP1</name>
    <dbReference type="NCBI Taxonomy" id="370355"/>
    <lineage>
        <taxon>Eukaryota</taxon>
        <taxon>Amoebozoa</taxon>
        <taxon>Evosea</taxon>
        <taxon>Archamoebae</taxon>
        <taxon>Mastigamoebida</taxon>
        <taxon>Entamoebidae</taxon>
        <taxon>Entamoeba</taxon>
    </lineage>
</organism>
<dbReference type="KEGG" id="eiv:EIN_431990"/>
<reference evidence="2 3" key="1">
    <citation type="submission" date="2012-10" db="EMBL/GenBank/DDBJ databases">
        <authorList>
            <person name="Zafar N."/>
            <person name="Inman J."/>
            <person name="Hall N."/>
            <person name="Lorenzi H."/>
            <person name="Caler E."/>
        </authorList>
    </citation>
    <scope>NUCLEOTIDE SEQUENCE [LARGE SCALE GENOMIC DNA]</scope>
    <source>
        <strain evidence="2 3">IP1</strain>
    </source>
</reference>
<keyword evidence="3" id="KW-1185">Reference proteome</keyword>
<dbReference type="Gene3D" id="1.10.510.10">
    <property type="entry name" value="Transferase(Phosphotransferase) domain 1"/>
    <property type="match status" value="1"/>
</dbReference>
<evidence type="ECO:0000313" key="2">
    <source>
        <dbReference type="EMBL" id="ELP93697.1"/>
    </source>
</evidence>
<dbReference type="GO" id="GO:0005524">
    <property type="term" value="F:ATP binding"/>
    <property type="evidence" value="ECO:0007669"/>
    <property type="project" value="InterPro"/>
</dbReference>
<sequence length="270" mass="30988">YYKNLTRDQYADFKSKMENIQFTISAESNYLHKPIGGIFMTNRMCVVYQTVDEIPLREFLKKDNVNTLVKFSLMRDVAKALEELHNNNMICGNLKVGNVLITRGEDEDGNETFKAKLVDYGDTRSVMWATQNLVRAYDVFSPKYIPPETLIQRTYTQKSDMYSFGMLLVQVLISTKYFKPDEDDIGYPEEEVRDDHGCVLIPQNILPWVVTKAVIGGNKPVFEMRKNFKLQELVSKCCAMNPNDRVTASTAATEMESILADEVEKDKKNV</sequence>
<evidence type="ECO:0000313" key="3">
    <source>
        <dbReference type="Proteomes" id="UP000014680"/>
    </source>
</evidence>
<protein>
    <recommendedName>
        <fullName evidence="1">Protein kinase domain-containing protein</fullName>
    </recommendedName>
</protein>
<dbReference type="GeneID" id="14892677"/>
<dbReference type="AlphaFoldDB" id="A0A0A1UGU8"/>
<dbReference type="InterPro" id="IPR053215">
    <property type="entry name" value="TKL_Ser/Thr_kinase"/>
</dbReference>
<dbReference type="InterPro" id="IPR011009">
    <property type="entry name" value="Kinase-like_dom_sf"/>
</dbReference>
<dbReference type="Proteomes" id="UP000014680">
    <property type="component" value="Unassembled WGS sequence"/>
</dbReference>
<dbReference type="InterPro" id="IPR000719">
    <property type="entry name" value="Prot_kinase_dom"/>
</dbReference>
<name>A0A0A1UGU8_ENTIV</name>
<dbReference type="VEuPathDB" id="AmoebaDB:EIN_431990"/>
<evidence type="ECO:0000259" key="1">
    <source>
        <dbReference type="PROSITE" id="PS50011"/>
    </source>
</evidence>
<dbReference type="SUPFAM" id="SSF56112">
    <property type="entry name" value="Protein kinase-like (PK-like)"/>
    <property type="match status" value="1"/>
</dbReference>
<accession>A0A0A1UGU8</accession>
<proteinExistence type="predicted"/>
<dbReference type="PROSITE" id="PS50011">
    <property type="entry name" value="PROTEIN_KINASE_DOM"/>
    <property type="match status" value="1"/>
</dbReference>
<dbReference type="GO" id="GO:0004672">
    <property type="term" value="F:protein kinase activity"/>
    <property type="evidence" value="ECO:0007669"/>
    <property type="project" value="InterPro"/>
</dbReference>
<dbReference type="RefSeq" id="XP_004260468.1">
    <property type="nucleotide sequence ID" value="XM_004260420.1"/>
</dbReference>